<feature type="signal peptide" evidence="1">
    <location>
        <begin position="1"/>
        <end position="24"/>
    </location>
</feature>
<protein>
    <submittedName>
        <fullName evidence="3">Uncharacterized protein</fullName>
    </submittedName>
</protein>
<accession>A0A0K0FSB4</accession>
<organism evidence="2 3">
    <name type="scientific">Strongyloides venezuelensis</name>
    <name type="common">Threadworm</name>
    <dbReference type="NCBI Taxonomy" id="75913"/>
    <lineage>
        <taxon>Eukaryota</taxon>
        <taxon>Metazoa</taxon>
        <taxon>Ecdysozoa</taxon>
        <taxon>Nematoda</taxon>
        <taxon>Chromadorea</taxon>
        <taxon>Rhabditida</taxon>
        <taxon>Tylenchina</taxon>
        <taxon>Panagrolaimomorpha</taxon>
        <taxon>Strongyloidoidea</taxon>
        <taxon>Strongyloididae</taxon>
        <taxon>Strongyloides</taxon>
    </lineage>
</organism>
<evidence type="ECO:0000313" key="2">
    <source>
        <dbReference type="Proteomes" id="UP000035680"/>
    </source>
</evidence>
<evidence type="ECO:0000313" key="3">
    <source>
        <dbReference type="WBParaSite" id="SVE_1330700.1"/>
    </source>
</evidence>
<keyword evidence="1" id="KW-0732">Signal</keyword>
<sequence length="80" mass="9455">MKFYSNYLFFLIILYTFTISKNEGVVVVKRSLSKEAVDIDLNSQFNSREKRKVLDNVSNGEARYRRFAWPINLRPSTKKC</sequence>
<reference evidence="3" key="2">
    <citation type="submission" date="2015-08" db="UniProtKB">
        <authorList>
            <consortium name="WormBaseParasite"/>
        </authorList>
    </citation>
    <scope>IDENTIFICATION</scope>
</reference>
<keyword evidence="2" id="KW-1185">Reference proteome</keyword>
<proteinExistence type="predicted"/>
<name>A0A0K0FSB4_STRVS</name>
<dbReference type="WBParaSite" id="SVE_1330700.1">
    <property type="protein sequence ID" value="SVE_1330700.1"/>
    <property type="gene ID" value="SVE_1330700"/>
</dbReference>
<dbReference type="Proteomes" id="UP000035680">
    <property type="component" value="Unassembled WGS sequence"/>
</dbReference>
<evidence type="ECO:0000256" key="1">
    <source>
        <dbReference type="SAM" id="SignalP"/>
    </source>
</evidence>
<feature type="chain" id="PRO_5005330328" evidence="1">
    <location>
        <begin position="25"/>
        <end position="80"/>
    </location>
</feature>
<reference evidence="2" key="1">
    <citation type="submission" date="2014-07" db="EMBL/GenBank/DDBJ databases">
        <authorList>
            <person name="Martin A.A"/>
            <person name="De Silva N."/>
        </authorList>
    </citation>
    <scope>NUCLEOTIDE SEQUENCE</scope>
</reference>
<dbReference type="AlphaFoldDB" id="A0A0K0FSB4"/>